<comment type="similarity">
    <text evidence="2">Belongs to the histone-like protein H-NS family.</text>
</comment>
<keyword evidence="9" id="KW-1185">Reference proteome</keyword>
<evidence type="ECO:0000256" key="2">
    <source>
        <dbReference type="ARBA" id="ARBA00010610"/>
    </source>
</evidence>
<keyword evidence="5" id="KW-0175">Coiled coil</keyword>
<dbReference type="InterPro" id="IPR037150">
    <property type="entry name" value="H-NS_C_dom_sf"/>
</dbReference>
<dbReference type="SUPFAM" id="SSF81273">
    <property type="entry name" value="H-NS histone-like proteins"/>
    <property type="match status" value="1"/>
</dbReference>
<reference evidence="8 9" key="1">
    <citation type="submission" date="2021-02" db="EMBL/GenBank/DDBJ databases">
        <title>Niveibacterium changnyeongensis HC41.</title>
        <authorList>
            <person name="Kang M."/>
        </authorList>
    </citation>
    <scope>NUCLEOTIDE SEQUENCE [LARGE SCALE GENOMIC DNA]</scope>
    <source>
        <strain evidence="8 9">HC41</strain>
    </source>
</reference>
<evidence type="ECO:0000256" key="1">
    <source>
        <dbReference type="ARBA" id="ARBA00004453"/>
    </source>
</evidence>
<dbReference type="SMART" id="SM00528">
    <property type="entry name" value="HNS"/>
    <property type="match status" value="1"/>
</dbReference>
<keyword evidence="4" id="KW-0238">DNA-binding</keyword>
<dbReference type="InterPro" id="IPR027444">
    <property type="entry name" value="H-NS_C_dom"/>
</dbReference>
<gene>
    <name evidence="8" type="ORF">JY500_17350</name>
</gene>
<sequence>MDIAKLNLTELKRLLKRVEGEIERRANTAKRDVLKKVHKIVTEAGMSLEDLMGDEKKPAAAKTRKPRAAAKPGRKAAGRKTVGAAKYRNPAKPEQTWTGHGRKPGWVAEWLAAGKALNELEIR</sequence>
<accession>A0ABX7M383</accession>
<protein>
    <submittedName>
        <fullName evidence="8">H-NS histone family protein</fullName>
    </submittedName>
</protein>
<dbReference type="Proteomes" id="UP000663570">
    <property type="component" value="Chromosome"/>
</dbReference>
<dbReference type="Pfam" id="PF00816">
    <property type="entry name" value="Histone_HNS"/>
    <property type="match status" value="1"/>
</dbReference>
<feature type="domain" description="DNA-binding protein H-NS-like C-terminal" evidence="7">
    <location>
        <begin position="77"/>
        <end position="122"/>
    </location>
</feature>
<dbReference type="RefSeq" id="WP_172204800.1">
    <property type="nucleotide sequence ID" value="NZ_CP071060.1"/>
</dbReference>
<comment type="subcellular location">
    <subcellularLocation>
        <location evidence="1">Cytoplasm</location>
        <location evidence="1">Nucleoid</location>
    </subcellularLocation>
</comment>
<feature type="region of interest" description="Disordered" evidence="6">
    <location>
        <begin position="52"/>
        <end position="102"/>
    </location>
</feature>
<dbReference type="EMBL" id="CP071060">
    <property type="protein sequence ID" value="QSI76221.1"/>
    <property type="molecule type" value="Genomic_DNA"/>
</dbReference>
<dbReference type="PANTHER" id="PTHR38097">
    <property type="match status" value="1"/>
</dbReference>
<evidence type="ECO:0000256" key="4">
    <source>
        <dbReference type="ARBA" id="ARBA00023125"/>
    </source>
</evidence>
<organism evidence="8 9">
    <name type="scientific">Niveibacterium microcysteis</name>
    <dbReference type="NCBI Taxonomy" id="2811415"/>
    <lineage>
        <taxon>Bacteria</taxon>
        <taxon>Pseudomonadati</taxon>
        <taxon>Pseudomonadota</taxon>
        <taxon>Betaproteobacteria</taxon>
        <taxon>Rhodocyclales</taxon>
        <taxon>Rhodocyclaceae</taxon>
        <taxon>Niveibacterium</taxon>
    </lineage>
</organism>
<evidence type="ECO:0000256" key="5">
    <source>
        <dbReference type="SAM" id="Coils"/>
    </source>
</evidence>
<evidence type="ECO:0000256" key="3">
    <source>
        <dbReference type="ARBA" id="ARBA00022490"/>
    </source>
</evidence>
<evidence type="ECO:0000256" key="6">
    <source>
        <dbReference type="SAM" id="MobiDB-lite"/>
    </source>
</evidence>
<dbReference type="Gene3D" id="4.10.430.10">
    <property type="entry name" value="Histone-like protein H-NS, C-terminal domain"/>
    <property type="match status" value="1"/>
</dbReference>
<feature type="compositionally biased region" description="Basic residues" evidence="6">
    <location>
        <begin position="62"/>
        <end position="78"/>
    </location>
</feature>
<evidence type="ECO:0000259" key="7">
    <source>
        <dbReference type="SMART" id="SM00528"/>
    </source>
</evidence>
<proteinExistence type="inferred from homology"/>
<dbReference type="PANTHER" id="PTHR38097:SF2">
    <property type="entry name" value="DNA-BINDING PROTEIN STPA"/>
    <property type="match status" value="1"/>
</dbReference>
<name>A0ABX7M383_9RHOO</name>
<keyword evidence="3" id="KW-0963">Cytoplasm</keyword>
<evidence type="ECO:0000313" key="9">
    <source>
        <dbReference type="Proteomes" id="UP000663570"/>
    </source>
</evidence>
<evidence type="ECO:0000313" key="8">
    <source>
        <dbReference type="EMBL" id="QSI76221.1"/>
    </source>
</evidence>
<feature type="coiled-coil region" evidence="5">
    <location>
        <begin position="1"/>
        <end position="28"/>
    </location>
</feature>